<keyword evidence="3" id="KW-1133">Transmembrane helix</keyword>
<dbReference type="GO" id="GO:0008289">
    <property type="term" value="F:lipid binding"/>
    <property type="evidence" value="ECO:0007669"/>
    <property type="project" value="InterPro"/>
</dbReference>
<proteinExistence type="inferred from homology"/>
<evidence type="ECO:0000313" key="4">
    <source>
        <dbReference type="Proteomes" id="UP001652642"/>
    </source>
</evidence>
<comment type="similarity">
    <text evidence="1">Belongs to the apolipoprotein L family.</text>
</comment>
<evidence type="ECO:0000256" key="3">
    <source>
        <dbReference type="SAM" id="Phobius"/>
    </source>
</evidence>
<keyword evidence="3" id="KW-0472">Membrane</keyword>
<evidence type="ECO:0000256" key="2">
    <source>
        <dbReference type="SAM" id="Coils"/>
    </source>
</evidence>
<dbReference type="PANTHER" id="PTHR14096:SF27">
    <property type="entry name" value="APOLIPOPROTEIN L2"/>
    <property type="match status" value="1"/>
</dbReference>
<dbReference type="GO" id="GO:0042157">
    <property type="term" value="P:lipoprotein metabolic process"/>
    <property type="evidence" value="ECO:0007669"/>
    <property type="project" value="InterPro"/>
</dbReference>
<reference evidence="5" key="1">
    <citation type="submission" date="2025-08" db="UniProtKB">
        <authorList>
            <consortium name="RefSeq"/>
        </authorList>
    </citation>
    <scope>IDENTIFICATION</scope>
</reference>
<keyword evidence="3" id="KW-0812">Transmembrane</keyword>
<protein>
    <submittedName>
        <fullName evidence="5">Apolipoprotein L3-like isoform X2</fullName>
    </submittedName>
</protein>
<evidence type="ECO:0000313" key="5">
    <source>
        <dbReference type="RefSeq" id="XP_020643263.2"/>
    </source>
</evidence>
<dbReference type="PANTHER" id="PTHR14096">
    <property type="entry name" value="APOLIPOPROTEIN L"/>
    <property type="match status" value="1"/>
</dbReference>
<dbReference type="AlphaFoldDB" id="A0A6J0T7C6"/>
<accession>A0A6J0T7C6</accession>
<dbReference type="GO" id="GO:0005576">
    <property type="term" value="C:extracellular region"/>
    <property type="evidence" value="ECO:0007669"/>
    <property type="project" value="InterPro"/>
</dbReference>
<feature type="transmembrane region" description="Helical" evidence="3">
    <location>
        <begin position="298"/>
        <end position="316"/>
    </location>
</feature>
<keyword evidence="2" id="KW-0175">Coiled coil</keyword>
<name>A0A6J0T7C6_9SAUR</name>
<dbReference type="GO" id="GO:0006869">
    <property type="term" value="P:lipid transport"/>
    <property type="evidence" value="ECO:0007669"/>
    <property type="project" value="InterPro"/>
</dbReference>
<dbReference type="RefSeq" id="XP_020643263.2">
    <property type="nucleotide sequence ID" value="XM_020787604.2"/>
</dbReference>
<dbReference type="GO" id="GO:0016020">
    <property type="term" value="C:membrane"/>
    <property type="evidence" value="ECO:0007669"/>
    <property type="project" value="TreeGrafter"/>
</dbReference>
<dbReference type="GeneID" id="110075914"/>
<dbReference type="InterPro" id="IPR008405">
    <property type="entry name" value="ApoL"/>
</dbReference>
<dbReference type="Pfam" id="PF05461">
    <property type="entry name" value="ApoL"/>
    <property type="match status" value="1"/>
</dbReference>
<organism evidence="4 5">
    <name type="scientific">Pogona vitticeps</name>
    <name type="common">central bearded dragon</name>
    <dbReference type="NCBI Taxonomy" id="103695"/>
    <lineage>
        <taxon>Eukaryota</taxon>
        <taxon>Metazoa</taxon>
        <taxon>Chordata</taxon>
        <taxon>Craniata</taxon>
        <taxon>Vertebrata</taxon>
        <taxon>Euteleostomi</taxon>
        <taxon>Lepidosauria</taxon>
        <taxon>Squamata</taxon>
        <taxon>Bifurcata</taxon>
        <taxon>Unidentata</taxon>
        <taxon>Episquamata</taxon>
        <taxon>Toxicofera</taxon>
        <taxon>Iguania</taxon>
        <taxon>Acrodonta</taxon>
        <taxon>Agamidae</taxon>
        <taxon>Amphibolurinae</taxon>
        <taxon>Pogona</taxon>
    </lineage>
</organism>
<feature type="coiled-coil region" evidence="2">
    <location>
        <begin position="331"/>
        <end position="361"/>
    </location>
</feature>
<evidence type="ECO:0000256" key="1">
    <source>
        <dbReference type="ARBA" id="ARBA00010090"/>
    </source>
</evidence>
<keyword evidence="4" id="KW-1185">Reference proteome</keyword>
<dbReference type="Proteomes" id="UP001652642">
    <property type="component" value="Chromosome 5"/>
</dbReference>
<gene>
    <name evidence="5" type="primary">LOC110075914</name>
</gene>
<sequence>MSEFKRCVKMSDLKDCEDDNMEDNNPLADNLNNEEKQNFPEGYSLYLDMVQYMDENERQGGNWPLEEDDNETVSHFLKVFPAQRKEIEKCISCIREMADHVDKIHKDCTIATITASSAGATSSILTILGMALMPVTAGASLILTATGIGVGAAAAVTGVSANVCEHFINSKKSQKAQELINKCEERINRCKESLTRMIQLSEVPFHSGLPENKKANIENFHCCISDTSQIPKLASSVKEIMADVKAFGNLEVTPALKTLGKGATSAIRRSIQTSVKWTDNVDHVFKGNALAISKGARVVGGISAAAVLLFSVYCIVKDALHLAKGAKATMAAKIREKASNLEDILQKLDNLCQELEHTSSN</sequence>